<dbReference type="Proteomes" id="UP001497623">
    <property type="component" value="Unassembled WGS sequence"/>
</dbReference>
<evidence type="ECO:0000313" key="2">
    <source>
        <dbReference type="EMBL" id="CAL4115175.1"/>
    </source>
</evidence>
<comment type="caution">
    <text evidence="2">The sequence shown here is derived from an EMBL/GenBank/DDBJ whole genome shotgun (WGS) entry which is preliminary data.</text>
</comment>
<keyword evidence="1" id="KW-0732">Signal</keyword>
<protein>
    <submittedName>
        <fullName evidence="2">Uncharacterized protein</fullName>
    </submittedName>
</protein>
<name>A0AAV2R4S5_MEGNR</name>
<sequence>VLFIVCYLMMANLVLSVPVTDRTDLLSAKDTQDLNINLLQKNGEMGIEVYDKKSQKQIPSSPLSRNVSGNVLTAVMPEISSFGTSSLRVIHAERLDNGNLVLVVNFTGGYDFIMLKMAQTNA</sequence>
<evidence type="ECO:0000256" key="1">
    <source>
        <dbReference type="SAM" id="SignalP"/>
    </source>
</evidence>
<feature type="non-terminal residue" evidence="2">
    <location>
        <position position="122"/>
    </location>
</feature>
<feature type="signal peptide" evidence="1">
    <location>
        <begin position="1"/>
        <end position="16"/>
    </location>
</feature>
<dbReference type="EMBL" id="CAXKWB010016037">
    <property type="protein sequence ID" value="CAL4115175.1"/>
    <property type="molecule type" value="Genomic_DNA"/>
</dbReference>
<feature type="non-terminal residue" evidence="2">
    <location>
        <position position="1"/>
    </location>
</feature>
<reference evidence="2 3" key="1">
    <citation type="submission" date="2024-05" db="EMBL/GenBank/DDBJ databases">
        <authorList>
            <person name="Wallberg A."/>
        </authorList>
    </citation>
    <scope>NUCLEOTIDE SEQUENCE [LARGE SCALE GENOMIC DNA]</scope>
</reference>
<dbReference type="AlphaFoldDB" id="A0AAV2R4S5"/>
<proteinExistence type="predicted"/>
<gene>
    <name evidence="2" type="ORF">MNOR_LOCUS20602</name>
</gene>
<organism evidence="2 3">
    <name type="scientific">Meganyctiphanes norvegica</name>
    <name type="common">Northern krill</name>
    <name type="synonym">Thysanopoda norvegica</name>
    <dbReference type="NCBI Taxonomy" id="48144"/>
    <lineage>
        <taxon>Eukaryota</taxon>
        <taxon>Metazoa</taxon>
        <taxon>Ecdysozoa</taxon>
        <taxon>Arthropoda</taxon>
        <taxon>Crustacea</taxon>
        <taxon>Multicrustacea</taxon>
        <taxon>Malacostraca</taxon>
        <taxon>Eumalacostraca</taxon>
        <taxon>Eucarida</taxon>
        <taxon>Euphausiacea</taxon>
        <taxon>Euphausiidae</taxon>
        <taxon>Meganyctiphanes</taxon>
    </lineage>
</organism>
<keyword evidence="3" id="KW-1185">Reference proteome</keyword>
<feature type="chain" id="PRO_5043662873" evidence="1">
    <location>
        <begin position="17"/>
        <end position="122"/>
    </location>
</feature>
<accession>A0AAV2R4S5</accession>
<evidence type="ECO:0000313" key="3">
    <source>
        <dbReference type="Proteomes" id="UP001497623"/>
    </source>
</evidence>